<reference evidence="1" key="2">
    <citation type="journal article" date="2023" name="BMC Genomics">
        <title>Pest status, molecular evolution, and epigenetic factors derived from the genome assembly of Frankliniella fusca, a thysanopteran phytovirus vector.</title>
        <authorList>
            <person name="Catto M.A."/>
            <person name="Labadie P.E."/>
            <person name="Jacobson A.L."/>
            <person name="Kennedy G.G."/>
            <person name="Srinivasan R."/>
            <person name="Hunt B.G."/>
        </authorList>
    </citation>
    <scope>NUCLEOTIDE SEQUENCE</scope>
    <source>
        <strain evidence="1">PL_HMW_Pooled</strain>
    </source>
</reference>
<dbReference type="EMBL" id="JAHWGI010001432">
    <property type="protein sequence ID" value="KAK3931928.1"/>
    <property type="molecule type" value="Genomic_DNA"/>
</dbReference>
<evidence type="ECO:0000313" key="1">
    <source>
        <dbReference type="EMBL" id="KAK3931928.1"/>
    </source>
</evidence>
<organism evidence="1 2">
    <name type="scientific">Frankliniella fusca</name>
    <dbReference type="NCBI Taxonomy" id="407009"/>
    <lineage>
        <taxon>Eukaryota</taxon>
        <taxon>Metazoa</taxon>
        <taxon>Ecdysozoa</taxon>
        <taxon>Arthropoda</taxon>
        <taxon>Hexapoda</taxon>
        <taxon>Insecta</taxon>
        <taxon>Pterygota</taxon>
        <taxon>Neoptera</taxon>
        <taxon>Paraneoptera</taxon>
        <taxon>Thysanoptera</taxon>
        <taxon>Terebrantia</taxon>
        <taxon>Thripoidea</taxon>
        <taxon>Thripidae</taxon>
        <taxon>Frankliniella</taxon>
    </lineage>
</organism>
<protein>
    <submittedName>
        <fullName evidence="1">HEAT repeat-containing protein 5B</fullName>
    </submittedName>
</protein>
<gene>
    <name evidence="1" type="ORF">KUF71_010810</name>
</gene>
<comment type="caution">
    <text evidence="1">The sequence shown here is derived from an EMBL/GenBank/DDBJ whole genome shotgun (WGS) entry which is preliminary data.</text>
</comment>
<evidence type="ECO:0000313" key="2">
    <source>
        <dbReference type="Proteomes" id="UP001219518"/>
    </source>
</evidence>
<sequence>MGFVRFGSSGQAKRPLQRIQQWVSAVLAMNLKQSFSSAREWCLRIRWGLVSVPDDLMPITDEAKAVLHTVR</sequence>
<dbReference type="Proteomes" id="UP001219518">
    <property type="component" value="Unassembled WGS sequence"/>
</dbReference>
<name>A0AAE1I2B9_9NEOP</name>
<dbReference type="AlphaFoldDB" id="A0AAE1I2B9"/>
<reference evidence="1" key="1">
    <citation type="submission" date="2021-07" db="EMBL/GenBank/DDBJ databases">
        <authorList>
            <person name="Catto M.A."/>
            <person name="Jacobson A."/>
            <person name="Kennedy G."/>
            <person name="Labadie P."/>
            <person name="Hunt B.G."/>
            <person name="Srinivasan R."/>
        </authorList>
    </citation>
    <scope>NUCLEOTIDE SEQUENCE</scope>
    <source>
        <strain evidence="1">PL_HMW_Pooled</strain>
        <tissue evidence="1">Head</tissue>
    </source>
</reference>
<keyword evidence="2" id="KW-1185">Reference proteome</keyword>
<proteinExistence type="predicted"/>
<accession>A0AAE1I2B9</accession>